<evidence type="ECO:0000256" key="4">
    <source>
        <dbReference type="ARBA" id="ARBA00022692"/>
    </source>
</evidence>
<dbReference type="InterPro" id="IPR036837">
    <property type="entry name" value="Cation_efflux_CTD_sf"/>
</dbReference>
<evidence type="ECO:0000256" key="7">
    <source>
        <dbReference type="ARBA" id="ARBA00023136"/>
    </source>
</evidence>
<keyword evidence="4 9" id="KW-0812">Transmembrane</keyword>
<dbReference type="InterPro" id="IPR058533">
    <property type="entry name" value="Cation_efflux_TM"/>
</dbReference>
<evidence type="ECO:0000259" key="10">
    <source>
        <dbReference type="Pfam" id="PF01545"/>
    </source>
</evidence>
<feature type="compositionally biased region" description="Polar residues" evidence="8">
    <location>
        <begin position="362"/>
        <end position="373"/>
    </location>
</feature>
<feature type="domain" description="Cation efflux protein cytoplasmic" evidence="11">
    <location>
        <begin position="278"/>
        <end position="349"/>
    </location>
</feature>
<dbReference type="OrthoDB" id="9944568at2759"/>
<dbReference type="NCBIfam" id="TIGR01297">
    <property type="entry name" value="CDF"/>
    <property type="match status" value="1"/>
</dbReference>
<dbReference type="Proteomes" id="UP000233524">
    <property type="component" value="Unassembled WGS sequence"/>
</dbReference>
<dbReference type="Pfam" id="PF16916">
    <property type="entry name" value="ZT_dimer"/>
    <property type="match status" value="1"/>
</dbReference>
<comment type="subcellular location">
    <subcellularLocation>
        <location evidence="1">Membrane</location>
        <topology evidence="1">Multi-pass membrane protein</topology>
    </subcellularLocation>
</comment>
<feature type="compositionally biased region" description="Basic and acidic residues" evidence="8">
    <location>
        <begin position="176"/>
        <end position="193"/>
    </location>
</feature>
<dbReference type="GO" id="GO:0006882">
    <property type="term" value="P:intracellular zinc ion homeostasis"/>
    <property type="evidence" value="ECO:0007669"/>
    <property type="project" value="TreeGrafter"/>
</dbReference>
<evidence type="ECO:0008006" key="14">
    <source>
        <dbReference type="Google" id="ProtNLM"/>
    </source>
</evidence>
<keyword evidence="6 9" id="KW-1133">Transmembrane helix</keyword>
<dbReference type="VEuPathDB" id="FungiDB:jhhlp_005906"/>
<dbReference type="GO" id="GO:0005385">
    <property type="term" value="F:zinc ion transmembrane transporter activity"/>
    <property type="evidence" value="ECO:0007669"/>
    <property type="project" value="TreeGrafter"/>
</dbReference>
<dbReference type="InParanoid" id="A0A2N3N4G0"/>
<evidence type="ECO:0000259" key="11">
    <source>
        <dbReference type="Pfam" id="PF16916"/>
    </source>
</evidence>
<feature type="transmembrane region" description="Helical" evidence="9">
    <location>
        <begin position="245"/>
        <end position="263"/>
    </location>
</feature>
<keyword evidence="13" id="KW-1185">Reference proteome</keyword>
<keyword evidence="7 9" id="KW-0472">Membrane</keyword>
<dbReference type="Gene3D" id="1.20.1510.10">
    <property type="entry name" value="Cation efflux protein transmembrane domain"/>
    <property type="match status" value="1"/>
</dbReference>
<evidence type="ECO:0000256" key="5">
    <source>
        <dbReference type="ARBA" id="ARBA00022833"/>
    </source>
</evidence>
<keyword evidence="3" id="KW-0813">Transport</keyword>
<evidence type="ECO:0000256" key="6">
    <source>
        <dbReference type="ARBA" id="ARBA00022989"/>
    </source>
</evidence>
<dbReference type="PANTHER" id="PTHR45820:SF5">
    <property type="entry name" value="DIFFUSION FACILITATOR FAMILY METAL ION TRANSPORTER, PUTATIVE-RELATED"/>
    <property type="match status" value="1"/>
</dbReference>
<accession>A0A2N3N4G0</accession>
<evidence type="ECO:0000313" key="12">
    <source>
        <dbReference type="EMBL" id="PKS07304.1"/>
    </source>
</evidence>
<protein>
    <recommendedName>
        <fullName evidence="14">Cation efflux protein cytoplasmic domain-containing protein</fullName>
    </recommendedName>
</protein>
<reference evidence="12 13" key="1">
    <citation type="journal article" date="2017" name="G3 (Bethesda)">
        <title>First Draft Genome Sequence of the Pathogenic Fungus Lomentospora prolificans (Formerly Scedosporium prolificans).</title>
        <authorList>
            <person name="Luo R."/>
            <person name="Zimin A."/>
            <person name="Workman R."/>
            <person name="Fan Y."/>
            <person name="Pertea G."/>
            <person name="Grossman N."/>
            <person name="Wear M.P."/>
            <person name="Jia B."/>
            <person name="Miller H."/>
            <person name="Casadevall A."/>
            <person name="Timp W."/>
            <person name="Zhang S.X."/>
            <person name="Salzberg S.L."/>
        </authorList>
    </citation>
    <scope>NUCLEOTIDE SEQUENCE [LARGE SCALE GENOMIC DNA]</scope>
    <source>
        <strain evidence="12 13">JHH-5317</strain>
    </source>
</reference>
<dbReference type="Pfam" id="PF01545">
    <property type="entry name" value="Cation_efflux"/>
    <property type="match status" value="1"/>
</dbReference>
<feature type="transmembrane region" description="Helical" evidence="9">
    <location>
        <begin position="206"/>
        <end position="233"/>
    </location>
</feature>
<feature type="region of interest" description="Disordered" evidence="8">
    <location>
        <begin position="145"/>
        <end position="193"/>
    </location>
</feature>
<keyword evidence="5" id="KW-0862">Zinc</keyword>
<evidence type="ECO:0000256" key="8">
    <source>
        <dbReference type="SAM" id="MobiDB-lite"/>
    </source>
</evidence>
<feature type="transmembrane region" description="Helical" evidence="9">
    <location>
        <begin position="116"/>
        <end position="137"/>
    </location>
</feature>
<evidence type="ECO:0000256" key="1">
    <source>
        <dbReference type="ARBA" id="ARBA00004141"/>
    </source>
</evidence>
<dbReference type="SUPFAM" id="SSF160240">
    <property type="entry name" value="Cation efflux protein cytoplasmic domain-like"/>
    <property type="match status" value="1"/>
</dbReference>
<dbReference type="InterPro" id="IPR027470">
    <property type="entry name" value="Cation_efflux_CTD"/>
</dbReference>
<dbReference type="InterPro" id="IPR027469">
    <property type="entry name" value="Cation_efflux_TMD_sf"/>
</dbReference>
<feature type="transmembrane region" description="Helical" evidence="9">
    <location>
        <begin position="12"/>
        <end position="33"/>
    </location>
</feature>
<sequence>MALKIPSLTKKHRLLVTIGISFSFFLAELIFGFRTGSLALIADAFHYLNDLIGFIVALAAVMISERSTTPKALSFGWQRGQLLGGFFNGVFLLALGISIFLQSIERFIELKHVEDPMIVLILGSVGLFLNIVSLLFLHDHGHDHGHGQSHEHNHALSHDEEQRHDITPKASQAHSHNHELSDQQSIERHHEHRHATIDLKDPGYDLGMLGVVLHIMGDAVNNIGVMIAALVIWKTNSGARFYADPAVSLFIAIMIFASAFPLVKSSGSILLQTAPLGVSIDDIQHDLEKIPGIESVHELHVWRLNERKSIASVHVVVSDESVPNFIKTAKHINECLHAYGIHSTTLQPELSSATQLGPRAASETTSVGASSAVETHVDAEGQDVRRRVVPRAPSMKECQLICTKLCEGLMCCNLTHEV</sequence>
<gene>
    <name evidence="12" type="ORF">jhhlp_005906</name>
</gene>
<dbReference type="EMBL" id="NLAX01000701">
    <property type="protein sequence ID" value="PKS07304.1"/>
    <property type="molecule type" value="Genomic_DNA"/>
</dbReference>
<organism evidence="12 13">
    <name type="scientific">Lomentospora prolificans</name>
    <dbReference type="NCBI Taxonomy" id="41688"/>
    <lineage>
        <taxon>Eukaryota</taxon>
        <taxon>Fungi</taxon>
        <taxon>Dikarya</taxon>
        <taxon>Ascomycota</taxon>
        <taxon>Pezizomycotina</taxon>
        <taxon>Sordariomycetes</taxon>
        <taxon>Hypocreomycetidae</taxon>
        <taxon>Microascales</taxon>
        <taxon>Microascaceae</taxon>
        <taxon>Lomentospora</taxon>
    </lineage>
</organism>
<comment type="caution">
    <text evidence="12">The sequence shown here is derived from an EMBL/GenBank/DDBJ whole genome shotgun (WGS) entry which is preliminary data.</text>
</comment>
<feature type="domain" description="Cation efflux protein transmembrane" evidence="10">
    <location>
        <begin position="14"/>
        <end position="271"/>
    </location>
</feature>
<dbReference type="SUPFAM" id="SSF161111">
    <property type="entry name" value="Cation efflux protein transmembrane domain-like"/>
    <property type="match status" value="1"/>
</dbReference>
<proteinExistence type="inferred from homology"/>
<feature type="region of interest" description="Disordered" evidence="8">
    <location>
        <begin position="352"/>
        <end position="376"/>
    </location>
</feature>
<dbReference type="STRING" id="41688.A0A2N3N4G0"/>
<feature type="transmembrane region" description="Helical" evidence="9">
    <location>
        <begin position="45"/>
        <end position="64"/>
    </location>
</feature>
<evidence type="ECO:0000256" key="3">
    <source>
        <dbReference type="ARBA" id="ARBA00022448"/>
    </source>
</evidence>
<evidence type="ECO:0000256" key="2">
    <source>
        <dbReference type="ARBA" id="ARBA00008873"/>
    </source>
</evidence>
<name>A0A2N3N4G0_9PEZI</name>
<feature type="transmembrane region" description="Helical" evidence="9">
    <location>
        <begin position="85"/>
        <end position="104"/>
    </location>
</feature>
<comment type="similarity">
    <text evidence="2">Belongs to the cation diffusion facilitator (CDF) transporter (TC 2.A.4) family. SLC30A subfamily.</text>
</comment>
<feature type="compositionally biased region" description="Basic and acidic residues" evidence="8">
    <location>
        <begin position="145"/>
        <end position="167"/>
    </location>
</feature>
<evidence type="ECO:0000313" key="13">
    <source>
        <dbReference type="Proteomes" id="UP000233524"/>
    </source>
</evidence>
<dbReference type="GO" id="GO:0016020">
    <property type="term" value="C:membrane"/>
    <property type="evidence" value="ECO:0007669"/>
    <property type="project" value="UniProtKB-SubCell"/>
</dbReference>
<dbReference type="PANTHER" id="PTHR45820">
    <property type="entry name" value="FI23527P1"/>
    <property type="match status" value="1"/>
</dbReference>
<dbReference type="InterPro" id="IPR002524">
    <property type="entry name" value="Cation_efflux"/>
</dbReference>
<dbReference type="AlphaFoldDB" id="A0A2N3N4G0"/>
<evidence type="ECO:0000256" key="9">
    <source>
        <dbReference type="SAM" id="Phobius"/>
    </source>
</evidence>